<dbReference type="SUPFAM" id="SSF51197">
    <property type="entry name" value="Clavaminate synthase-like"/>
    <property type="match status" value="1"/>
</dbReference>
<keyword evidence="1" id="KW-1185">Reference proteome</keyword>
<accession>A0A6P4XQC4</accession>
<dbReference type="KEGG" id="bbel:109462207"/>
<organism evidence="1 2">
    <name type="scientific">Branchiostoma belcheri</name>
    <name type="common">Amphioxus</name>
    <dbReference type="NCBI Taxonomy" id="7741"/>
    <lineage>
        <taxon>Eukaryota</taxon>
        <taxon>Metazoa</taxon>
        <taxon>Chordata</taxon>
        <taxon>Cephalochordata</taxon>
        <taxon>Leptocardii</taxon>
        <taxon>Amphioxiformes</taxon>
        <taxon>Branchiostomatidae</taxon>
        <taxon>Branchiostoma</taxon>
    </lineage>
</organism>
<proteinExistence type="predicted"/>
<reference evidence="2" key="1">
    <citation type="submission" date="2025-08" db="UniProtKB">
        <authorList>
            <consortium name="RefSeq"/>
        </authorList>
    </citation>
    <scope>IDENTIFICATION</scope>
    <source>
        <tissue evidence="2">Gonad</tissue>
    </source>
</reference>
<dbReference type="RefSeq" id="XP_019614293.1">
    <property type="nucleotide sequence ID" value="XM_019758734.1"/>
</dbReference>
<dbReference type="Proteomes" id="UP000515135">
    <property type="component" value="Unplaced"/>
</dbReference>
<dbReference type="GeneID" id="109462207"/>
<protein>
    <submittedName>
        <fullName evidence="2">Uncharacterized protein LOC109462207</fullName>
    </submittedName>
</protein>
<dbReference type="AlphaFoldDB" id="A0A6P4XQC4"/>
<name>A0A6P4XQC4_BRABE</name>
<dbReference type="OrthoDB" id="10007875at2759"/>
<gene>
    <name evidence="2" type="primary">LOC109462207</name>
</gene>
<sequence length="357" mass="40357">MPGRKAGSTSLEKELPSPVSVPVGLVLALTLPVSLAVLWKFSLPLLAVSVLGEEAVQRVTDVAFDLAAHFTSPCPVWIPHAERRWLQQPSDRQIRRVSNISRREFVMVVNRGEPVIITDAMQGWESLNRFDCDYFIKTYPTAEYFDWQKGHKIRFGDIPTVYGGDPDSWKCASGYFDTFWDTNMKAAVDWLAQVPEPYFLPEGSLTASTAGHVRAPMMTGFLGTPGTGVSPHLDETCETFMTVQFSGVKNWSLSWPEVHDGKLRWSPPMVFTLNPGEIMLWYVGMRHHTEVVSGCSLSFSYRFSTPAPMNYFEKLRNALQSFPQEEIRKLFAETKAMDVDYAEHCEVNRHGDRVHLS</sequence>
<evidence type="ECO:0000313" key="1">
    <source>
        <dbReference type="Proteomes" id="UP000515135"/>
    </source>
</evidence>
<evidence type="ECO:0000313" key="2">
    <source>
        <dbReference type="RefSeq" id="XP_019614293.1"/>
    </source>
</evidence>
<dbReference type="Gene3D" id="2.60.120.650">
    <property type="entry name" value="Cupin"/>
    <property type="match status" value="1"/>
</dbReference>